<keyword evidence="3" id="KW-1185">Reference proteome</keyword>
<dbReference type="EMBL" id="SOEO01000001">
    <property type="protein sequence ID" value="TDX86653.1"/>
    <property type="molecule type" value="Genomic_DNA"/>
</dbReference>
<dbReference type="OrthoDB" id="1239717at2"/>
<dbReference type="Proteomes" id="UP000295313">
    <property type="component" value="Unassembled WGS sequence"/>
</dbReference>
<reference evidence="2 3" key="1">
    <citation type="submission" date="2019-03" db="EMBL/GenBank/DDBJ databases">
        <title>Genomic Encyclopedia of Type Strains, Phase III (KMG-III): the genomes of soil and plant-associated and newly described type strains.</title>
        <authorList>
            <person name="Whitman W."/>
        </authorList>
    </citation>
    <scope>NUCLEOTIDE SEQUENCE [LARGE SCALE GENOMIC DNA]</scope>
    <source>
        <strain evidence="2 3">CGMCC 1.12802</strain>
    </source>
</reference>
<dbReference type="Pfam" id="PF14491">
    <property type="entry name" value="DUF4435"/>
    <property type="match status" value="1"/>
</dbReference>
<proteinExistence type="predicted"/>
<evidence type="ECO:0000313" key="2">
    <source>
        <dbReference type="EMBL" id="TDX86653.1"/>
    </source>
</evidence>
<sequence length="281" mass="33073">MDNLEYSTAALEAKALFYNKKAVLYVEGIDDPLFWYEFTSKLSLDLHIEEIGGGENLEKIIDKIIEDDARIYVALDRDYLDFYDEEVKQRYIHDRVLLTYGHSIENTLYNSKILNEVIKSYVRVTDFDKIQEIEECFQMFEQDVKNLLIFDILSNKFNSSVKILGDSCMRHLKSAKSLNLCPNKILSYIQDLPINYANELKIDIENKIDNSDKTISQIIKGHYLTSFVINLIKSYIKRFRNKEITFSNDNLYSSIIDKIFFIEDLDEYKHYLNECSKINYA</sequence>
<dbReference type="AlphaFoldDB" id="A0A4R8IIB7"/>
<feature type="domain" description="DUF4435" evidence="1">
    <location>
        <begin position="21"/>
        <end position="241"/>
    </location>
</feature>
<protein>
    <submittedName>
        <fullName evidence="2">Uncharacterized protein DUF4435</fullName>
    </submittedName>
</protein>
<organism evidence="2 3">
    <name type="scientific">Epilithonimonas xixisoli</name>
    <dbReference type="NCBI Taxonomy" id="1476462"/>
    <lineage>
        <taxon>Bacteria</taxon>
        <taxon>Pseudomonadati</taxon>
        <taxon>Bacteroidota</taxon>
        <taxon>Flavobacteriia</taxon>
        <taxon>Flavobacteriales</taxon>
        <taxon>Weeksellaceae</taxon>
        <taxon>Chryseobacterium group</taxon>
        <taxon>Epilithonimonas</taxon>
    </lineage>
</organism>
<evidence type="ECO:0000259" key="1">
    <source>
        <dbReference type="Pfam" id="PF14491"/>
    </source>
</evidence>
<evidence type="ECO:0000313" key="3">
    <source>
        <dbReference type="Proteomes" id="UP000295313"/>
    </source>
</evidence>
<gene>
    <name evidence="2" type="ORF">B0I22_0792</name>
</gene>
<dbReference type="InterPro" id="IPR029492">
    <property type="entry name" value="DUF4435"/>
</dbReference>
<name>A0A4R8IIB7_9FLAO</name>
<accession>A0A4R8IIB7</accession>
<comment type="caution">
    <text evidence="2">The sequence shown here is derived from an EMBL/GenBank/DDBJ whole genome shotgun (WGS) entry which is preliminary data.</text>
</comment>
<dbReference type="RefSeq" id="WP_133943303.1">
    <property type="nucleotide sequence ID" value="NZ_SOEO01000001.1"/>
</dbReference>